<accession>A0A2P2NPC2</accession>
<protein>
    <submittedName>
        <fullName evidence="1">Uncharacterized protein</fullName>
    </submittedName>
</protein>
<dbReference type="EMBL" id="GGEC01063865">
    <property type="protein sequence ID" value="MBX44349.1"/>
    <property type="molecule type" value="Transcribed_RNA"/>
</dbReference>
<name>A0A2P2NPC2_RHIMU</name>
<sequence>MMTRESFEDTEEQFEYFDV</sequence>
<reference evidence="1" key="1">
    <citation type="submission" date="2018-02" db="EMBL/GenBank/DDBJ databases">
        <title>Rhizophora mucronata_Transcriptome.</title>
        <authorList>
            <person name="Meera S.P."/>
            <person name="Sreeshan A."/>
            <person name="Augustine A."/>
        </authorList>
    </citation>
    <scope>NUCLEOTIDE SEQUENCE</scope>
    <source>
        <tissue evidence="1">Leaf</tissue>
    </source>
</reference>
<proteinExistence type="predicted"/>
<evidence type="ECO:0000313" key="1">
    <source>
        <dbReference type="EMBL" id="MBX44349.1"/>
    </source>
</evidence>
<organism evidence="1">
    <name type="scientific">Rhizophora mucronata</name>
    <name type="common">Asiatic mangrove</name>
    <dbReference type="NCBI Taxonomy" id="61149"/>
    <lineage>
        <taxon>Eukaryota</taxon>
        <taxon>Viridiplantae</taxon>
        <taxon>Streptophyta</taxon>
        <taxon>Embryophyta</taxon>
        <taxon>Tracheophyta</taxon>
        <taxon>Spermatophyta</taxon>
        <taxon>Magnoliopsida</taxon>
        <taxon>eudicotyledons</taxon>
        <taxon>Gunneridae</taxon>
        <taxon>Pentapetalae</taxon>
        <taxon>rosids</taxon>
        <taxon>fabids</taxon>
        <taxon>Malpighiales</taxon>
        <taxon>Rhizophoraceae</taxon>
        <taxon>Rhizophora</taxon>
    </lineage>
</organism>
<dbReference type="AlphaFoldDB" id="A0A2P2NPC2"/>